<accession>U4U0B9</accession>
<feature type="domain" description="RRM" evidence="6">
    <location>
        <begin position="32"/>
        <end position="135"/>
    </location>
</feature>
<comment type="subcellular location">
    <subcellularLocation>
        <location evidence="1">Nucleus</location>
    </subcellularLocation>
</comment>
<feature type="region of interest" description="Disordered" evidence="5">
    <location>
        <begin position="213"/>
        <end position="254"/>
    </location>
</feature>
<reference evidence="7 8" key="1">
    <citation type="journal article" date="2013" name="Genome Biol.">
        <title>Draft genome of the mountain pine beetle, Dendroctonus ponderosae Hopkins, a major forest pest.</title>
        <authorList>
            <person name="Keeling C.I."/>
            <person name="Yuen M.M."/>
            <person name="Liao N.Y."/>
            <person name="Docking T.R."/>
            <person name="Chan S.K."/>
            <person name="Taylor G.A."/>
            <person name="Palmquist D.L."/>
            <person name="Jackman S.D."/>
            <person name="Nguyen A."/>
            <person name="Li M."/>
            <person name="Henderson H."/>
            <person name="Janes J.K."/>
            <person name="Zhao Y."/>
            <person name="Pandoh P."/>
            <person name="Moore R."/>
            <person name="Sperling F.A."/>
            <person name="Huber D.P."/>
            <person name="Birol I."/>
            <person name="Jones S.J."/>
            <person name="Bohlmann J."/>
        </authorList>
    </citation>
    <scope>NUCLEOTIDE SEQUENCE</scope>
</reference>
<evidence type="ECO:0000313" key="7">
    <source>
        <dbReference type="EMBL" id="ERL83480.1"/>
    </source>
</evidence>
<dbReference type="Proteomes" id="UP000030742">
    <property type="component" value="Unassembled WGS sequence"/>
</dbReference>
<feature type="compositionally biased region" description="Basic and acidic residues" evidence="5">
    <location>
        <begin position="1"/>
        <end position="13"/>
    </location>
</feature>
<dbReference type="STRING" id="77166.U4U0B9"/>
<feature type="compositionally biased region" description="Basic and acidic residues" evidence="5">
    <location>
        <begin position="77"/>
        <end position="93"/>
    </location>
</feature>
<dbReference type="Pfam" id="PF00076">
    <property type="entry name" value="RRM_1"/>
    <property type="match status" value="1"/>
</dbReference>
<dbReference type="GO" id="GO:0005654">
    <property type="term" value="C:nucleoplasm"/>
    <property type="evidence" value="ECO:0007669"/>
    <property type="project" value="TreeGrafter"/>
</dbReference>
<keyword evidence="2 4" id="KW-0694">RNA-binding</keyword>
<dbReference type="PROSITE" id="PS50102">
    <property type="entry name" value="RRM"/>
    <property type="match status" value="2"/>
</dbReference>
<dbReference type="InterPro" id="IPR000504">
    <property type="entry name" value="RRM_dom"/>
</dbReference>
<evidence type="ECO:0000256" key="4">
    <source>
        <dbReference type="PROSITE-ProRule" id="PRU00176"/>
    </source>
</evidence>
<dbReference type="InterPro" id="IPR035979">
    <property type="entry name" value="RBD_domain_sf"/>
</dbReference>
<dbReference type="InterPro" id="IPR012677">
    <property type="entry name" value="Nucleotide-bd_a/b_plait_sf"/>
</dbReference>
<evidence type="ECO:0000259" key="6">
    <source>
        <dbReference type="PROSITE" id="PS50102"/>
    </source>
</evidence>
<dbReference type="Gene3D" id="3.30.70.330">
    <property type="match status" value="2"/>
</dbReference>
<dbReference type="SMART" id="SM00360">
    <property type="entry name" value="RRM"/>
    <property type="match status" value="2"/>
</dbReference>
<dbReference type="SUPFAM" id="SSF54928">
    <property type="entry name" value="RNA-binding domain, RBD"/>
    <property type="match status" value="1"/>
</dbReference>
<proteinExistence type="predicted"/>
<dbReference type="GO" id="GO:0003723">
    <property type="term" value="F:RNA binding"/>
    <property type="evidence" value="ECO:0007669"/>
    <property type="project" value="UniProtKB-UniRule"/>
</dbReference>
<evidence type="ECO:0000256" key="3">
    <source>
        <dbReference type="ARBA" id="ARBA00023242"/>
    </source>
</evidence>
<dbReference type="FunFam" id="3.30.70.330:FF:000107">
    <property type="entry name" value="TAR DNA-binding protein 43"/>
    <property type="match status" value="1"/>
</dbReference>
<feature type="region of interest" description="Disordered" evidence="5">
    <location>
        <begin position="66"/>
        <end position="96"/>
    </location>
</feature>
<dbReference type="CDD" id="cd12321">
    <property type="entry name" value="RRM1_TDP43"/>
    <property type="match status" value="1"/>
</dbReference>
<keyword evidence="3" id="KW-0539">Nucleus</keyword>
<dbReference type="GO" id="GO:0010468">
    <property type="term" value="P:regulation of gene expression"/>
    <property type="evidence" value="ECO:0007669"/>
    <property type="project" value="TreeGrafter"/>
</dbReference>
<evidence type="ECO:0000256" key="1">
    <source>
        <dbReference type="ARBA" id="ARBA00004123"/>
    </source>
</evidence>
<evidence type="ECO:0000313" key="8">
    <source>
        <dbReference type="Proteomes" id="UP000030742"/>
    </source>
</evidence>
<sequence>MVQTEENKRKSDDNLENSTAKTKRMETKLRCTDLIVLGLPWKTTELYLREYFETFGEVLMAQVSPAPHHRVSPHRGTLAEKSHLESEVKKDPKTSQSKGFGFIRFASYESQMRVLAQRHMIDGRWCDVKVPNSKEGLIQQVPCKVFIGRCTEDLTADDLREYFGKFGEVTDVFIPKPFRAFSFVTFLDPEVAQSLCGEDHIIKGVSVHVSNAAPKAETRSSKHGYDHRGGDMRLHGTNRGPPGGPEGPGGMYPQ</sequence>
<dbReference type="AlphaFoldDB" id="U4U0B9"/>
<feature type="region of interest" description="Disordered" evidence="5">
    <location>
        <begin position="1"/>
        <end position="23"/>
    </location>
</feature>
<dbReference type="GO" id="GO:0000785">
    <property type="term" value="C:chromatin"/>
    <property type="evidence" value="ECO:0007669"/>
    <property type="project" value="TreeGrafter"/>
</dbReference>
<dbReference type="CDD" id="cd12322">
    <property type="entry name" value="RRM2_TDP43"/>
    <property type="match status" value="1"/>
</dbReference>
<protein>
    <recommendedName>
        <fullName evidence="6">RRM domain-containing protein</fullName>
    </recommendedName>
</protein>
<feature type="non-terminal residue" evidence="7">
    <location>
        <position position="254"/>
    </location>
</feature>
<dbReference type="EMBL" id="KB630226">
    <property type="protein sequence ID" value="ERL83480.1"/>
    <property type="molecule type" value="Genomic_DNA"/>
</dbReference>
<organism evidence="7 8">
    <name type="scientific">Dendroctonus ponderosae</name>
    <name type="common">Mountain pine beetle</name>
    <dbReference type="NCBI Taxonomy" id="77166"/>
    <lineage>
        <taxon>Eukaryota</taxon>
        <taxon>Metazoa</taxon>
        <taxon>Ecdysozoa</taxon>
        <taxon>Arthropoda</taxon>
        <taxon>Hexapoda</taxon>
        <taxon>Insecta</taxon>
        <taxon>Pterygota</taxon>
        <taxon>Neoptera</taxon>
        <taxon>Endopterygota</taxon>
        <taxon>Coleoptera</taxon>
        <taxon>Polyphaga</taxon>
        <taxon>Cucujiformia</taxon>
        <taxon>Curculionidae</taxon>
        <taxon>Scolytinae</taxon>
        <taxon>Dendroctonus</taxon>
    </lineage>
</organism>
<feature type="compositionally biased region" description="Basic and acidic residues" evidence="5">
    <location>
        <begin position="216"/>
        <end position="234"/>
    </location>
</feature>
<evidence type="ECO:0000256" key="5">
    <source>
        <dbReference type="SAM" id="MobiDB-lite"/>
    </source>
</evidence>
<name>U4U0B9_DENPD</name>
<gene>
    <name evidence="7" type="ORF">D910_00490</name>
</gene>
<dbReference type="OrthoDB" id="2020831at2759"/>
<feature type="domain" description="RRM" evidence="6">
    <location>
        <begin position="143"/>
        <end position="214"/>
    </location>
</feature>
<dbReference type="PANTHER" id="PTHR48033:SF9">
    <property type="entry name" value="TAR DNA-BINDING PROTEIN 43"/>
    <property type="match status" value="1"/>
</dbReference>
<dbReference type="PANTHER" id="PTHR48033">
    <property type="entry name" value="RNA-BINDING (RRM/RBD/RNP MOTIFS) FAMILY PROTEIN"/>
    <property type="match status" value="1"/>
</dbReference>
<evidence type="ECO:0000256" key="2">
    <source>
        <dbReference type="ARBA" id="ARBA00022884"/>
    </source>
</evidence>